<dbReference type="GO" id="GO:0002181">
    <property type="term" value="P:cytoplasmic translation"/>
    <property type="evidence" value="ECO:0007669"/>
    <property type="project" value="TreeGrafter"/>
</dbReference>
<comment type="caution">
    <text evidence="3">The sequence shown here is derived from an EMBL/GenBank/DDBJ whole genome shotgun (WGS) entry which is preliminary data.</text>
</comment>
<name>A0A397WQ77_9ARCH</name>
<dbReference type="InterPro" id="IPR039744">
    <property type="entry name" value="RIbosomal_uS14_euk_arc"/>
</dbReference>
<evidence type="ECO:0000313" key="3">
    <source>
        <dbReference type="EMBL" id="RIB35697.1"/>
    </source>
</evidence>
<evidence type="ECO:0000313" key="4">
    <source>
        <dbReference type="Proteomes" id="UP000266622"/>
    </source>
</evidence>
<protein>
    <submittedName>
        <fullName evidence="3">30S ribosomal protein S14</fullName>
    </submittedName>
</protein>
<dbReference type="AlphaFoldDB" id="A0A397WQ77"/>
<dbReference type="InterPro" id="IPR001209">
    <property type="entry name" value="Ribosomal_uS14"/>
</dbReference>
<organism evidence="3 4">
    <name type="scientific">Candidatus Nanoclepta minutus</name>
    <dbReference type="NCBI Taxonomy" id="1940235"/>
    <lineage>
        <taxon>Archaea</taxon>
        <taxon>Nanobdellota</taxon>
        <taxon>Candidatus Nanoclepta</taxon>
    </lineage>
</organism>
<gene>
    <name evidence="3" type="primary">rps14P</name>
    <name evidence="3" type="ORF">BXU00_00175</name>
</gene>
<dbReference type="GO" id="GO:0022627">
    <property type="term" value="C:cytosolic small ribosomal subunit"/>
    <property type="evidence" value="ECO:0007669"/>
    <property type="project" value="TreeGrafter"/>
</dbReference>
<dbReference type="GO" id="GO:0003735">
    <property type="term" value="F:structural constituent of ribosome"/>
    <property type="evidence" value="ECO:0007669"/>
    <property type="project" value="InterPro"/>
</dbReference>
<dbReference type="PANTHER" id="PTHR12010">
    <property type="entry name" value="40S RIBOSOMAL PROTEIN S29"/>
    <property type="match status" value="1"/>
</dbReference>
<dbReference type="PANTHER" id="PTHR12010:SF2">
    <property type="entry name" value="40S RIBOSOMAL PROTEIN S29"/>
    <property type="match status" value="1"/>
</dbReference>
<proteinExistence type="predicted"/>
<dbReference type="Proteomes" id="UP000266622">
    <property type="component" value="Unassembled WGS sequence"/>
</dbReference>
<dbReference type="Gene3D" id="4.10.830.10">
    <property type="entry name" value="30s Ribosomal Protein S14, Chain N"/>
    <property type="match status" value="1"/>
</dbReference>
<evidence type="ECO:0000256" key="1">
    <source>
        <dbReference type="ARBA" id="ARBA00022980"/>
    </source>
</evidence>
<dbReference type="Pfam" id="PF00253">
    <property type="entry name" value="Ribosomal_S14"/>
    <property type="match status" value="1"/>
</dbReference>
<dbReference type="GO" id="GO:0008270">
    <property type="term" value="F:zinc ion binding"/>
    <property type="evidence" value="ECO:0007669"/>
    <property type="project" value="InterPro"/>
</dbReference>
<dbReference type="EMBL" id="MWMI01000001">
    <property type="protein sequence ID" value="RIB35697.1"/>
    <property type="molecule type" value="Genomic_DNA"/>
</dbReference>
<sequence length="53" mass="6138">MGIENKERRYGKGSIRCIICGSHDRVIRRYGIFICGRCFRELAKLLGFEVMGE</sequence>
<keyword evidence="1 3" id="KW-0689">Ribosomal protein</keyword>
<reference evidence="3 4" key="1">
    <citation type="journal article" date="2018" name="Syst. Appl. Microbiol.">
        <title>A new symbiotic nanoarchaeote (Candidatus Nanoclepta minutus) and its host (Zestosphaera tikiterensis gen. nov., sp. nov.) from a New Zealand hot spring.</title>
        <authorList>
            <person name="St John E."/>
            <person name="Liu Y."/>
            <person name="Podar M."/>
            <person name="Stott M.B."/>
            <person name="Meneghin J."/>
            <person name="Chen Z."/>
            <person name="Lagutin K."/>
            <person name="Mitchell K."/>
            <person name="Reysenbach A.L."/>
        </authorList>
    </citation>
    <scope>NUCLEOTIDE SEQUENCE [LARGE SCALE GENOMIC DNA]</scope>
    <source>
        <strain evidence="3">NZ3</strain>
    </source>
</reference>
<dbReference type="InterPro" id="IPR043140">
    <property type="entry name" value="Ribosomal_uS14_sf"/>
</dbReference>
<evidence type="ECO:0000256" key="2">
    <source>
        <dbReference type="ARBA" id="ARBA00023274"/>
    </source>
</evidence>
<accession>A0A397WQ77</accession>
<keyword evidence="2" id="KW-0687">Ribonucleoprotein</keyword>
<dbReference type="NCBIfam" id="NF004424">
    <property type="entry name" value="PRK05766.1"/>
    <property type="match status" value="1"/>
</dbReference>